<dbReference type="InterPro" id="IPR040930">
    <property type="entry name" value="AF-9_AHD"/>
</dbReference>
<dbReference type="CDD" id="cd16906">
    <property type="entry name" value="YEATS_AF-9_like"/>
    <property type="match status" value="1"/>
</dbReference>
<evidence type="ECO:0000313" key="6">
    <source>
        <dbReference type="Proteomes" id="UP001431783"/>
    </source>
</evidence>
<dbReference type="GO" id="GO:0008023">
    <property type="term" value="C:transcription elongation factor complex"/>
    <property type="evidence" value="ECO:0007669"/>
    <property type="project" value="TreeGrafter"/>
</dbReference>
<dbReference type="GO" id="GO:0003682">
    <property type="term" value="F:chromatin binding"/>
    <property type="evidence" value="ECO:0007669"/>
    <property type="project" value="TreeGrafter"/>
</dbReference>
<dbReference type="PANTHER" id="PTHR47827">
    <property type="entry name" value="AHD DOMAIN-CONTAINING PROTEIN"/>
    <property type="match status" value="1"/>
</dbReference>
<dbReference type="Pfam" id="PF17793">
    <property type="entry name" value="AHD"/>
    <property type="match status" value="1"/>
</dbReference>
<dbReference type="InterPro" id="IPR038704">
    <property type="entry name" value="YEAST_sf"/>
</dbReference>
<evidence type="ECO:0000256" key="1">
    <source>
        <dbReference type="ARBA" id="ARBA00023242"/>
    </source>
</evidence>
<feature type="compositionally biased region" description="Basic and acidic residues" evidence="3">
    <location>
        <begin position="420"/>
        <end position="443"/>
    </location>
</feature>
<feature type="compositionally biased region" description="Acidic residues" evidence="3">
    <location>
        <begin position="586"/>
        <end position="597"/>
    </location>
</feature>
<comment type="subcellular location">
    <subcellularLocation>
        <location evidence="2">Nucleus</location>
    </subcellularLocation>
</comment>
<organism evidence="5 6">
    <name type="scientific">Henosepilachna vigintioctopunctata</name>
    <dbReference type="NCBI Taxonomy" id="420089"/>
    <lineage>
        <taxon>Eukaryota</taxon>
        <taxon>Metazoa</taxon>
        <taxon>Ecdysozoa</taxon>
        <taxon>Arthropoda</taxon>
        <taxon>Hexapoda</taxon>
        <taxon>Insecta</taxon>
        <taxon>Pterygota</taxon>
        <taxon>Neoptera</taxon>
        <taxon>Endopterygota</taxon>
        <taxon>Coleoptera</taxon>
        <taxon>Polyphaga</taxon>
        <taxon>Cucujiformia</taxon>
        <taxon>Coccinelloidea</taxon>
        <taxon>Coccinellidae</taxon>
        <taxon>Epilachninae</taxon>
        <taxon>Epilachnini</taxon>
        <taxon>Henosepilachna</taxon>
    </lineage>
</organism>
<feature type="compositionally biased region" description="Polar residues" evidence="3">
    <location>
        <begin position="444"/>
        <end position="459"/>
    </location>
</feature>
<keyword evidence="6" id="KW-1185">Reference proteome</keyword>
<dbReference type="Gene3D" id="2.60.40.1970">
    <property type="entry name" value="YEATS domain"/>
    <property type="match status" value="1"/>
</dbReference>
<feature type="compositionally biased region" description="Basic and acidic residues" evidence="3">
    <location>
        <begin position="521"/>
        <end position="540"/>
    </location>
</feature>
<keyword evidence="1 2" id="KW-0539">Nucleus</keyword>
<dbReference type="InterPro" id="IPR052790">
    <property type="entry name" value="YEATS_domain"/>
</dbReference>
<dbReference type="Pfam" id="PF03366">
    <property type="entry name" value="YEATS"/>
    <property type="match status" value="1"/>
</dbReference>
<feature type="compositionally biased region" description="Polar residues" evidence="3">
    <location>
        <begin position="476"/>
        <end position="485"/>
    </location>
</feature>
<feature type="region of interest" description="Disordered" evidence="3">
    <location>
        <begin position="161"/>
        <end position="598"/>
    </location>
</feature>
<evidence type="ECO:0000256" key="3">
    <source>
        <dbReference type="SAM" id="MobiDB-lite"/>
    </source>
</evidence>
<comment type="caution">
    <text evidence="5">The sequence shown here is derived from an EMBL/GenBank/DDBJ whole genome shotgun (WGS) entry which is preliminary data.</text>
</comment>
<protein>
    <recommendedName>
        <fullName evidence="4">YEATS domain-containing protein</fullName>
    </recommendedName>
</protein>
<feature type="compositionally biased region" description="Basic and acidic residues" evidence="3">
    <location>
        <begin position="197"/>
        <end position="224"/>
    </location>
</feature>
<feature type="compositionally biased region" description="Low complexity" evidence="3">
    <location>
        <begin position="283"/>
        <end position="292"/>
    </location>
</feature>
<dbReference type="Proteomes" id="UP001431783">
    <property type="component" value="Unassembled WGS sequence"/>
</dbReference>
<feature type="compositionally biased region" description="Basic and acidic residues" evidence="3">
    <location>
        <begin position="386"/>
        <end position="410"/>
    </location>
</feature>
<accession>A0AAW1VAV0</accession>
<feature type="compositionally biased region" description="Basic and acidic residues" evidence="3">
    <location>
        <begin position="232"/>
        <end position="276"/>
    </location>
</feature>
<dbReference type="InterPro" id="IPR055129">
    <property type="entry name" value="YEATS_dom"/>
</dbReference>
<dbReference type="EMBL" id="JARQZJ010000130">
    <property type="protein sequence ID" value="KAK9891805.1"/>
    <property type="molecule type" value="Genomic_DNA"/>
</dbReference>
<dbReference type="PROSITE" id="PS51037">
    <property type="entry name" value="YEATS"/>
    <property type="match status" value="1"/>
</dbReference>
<reference evidence="5 6" key="1">
    <citation type="submission" date="2023-03" db="EMBL/GenBank/DDBJ databases">
        <title>Genome insight into feeding habits of ladybird beetles.</title>
        <authorList>
            <person name="Li H.-S."/>
            <person name="Huang Y.-H."/>
            <person name="Pang H."/>
        </authorList>
    </citation>
    <scope>NUCLEOTIDE SEQUENCE [LARGE SCALE GENOMIC DNA]</scope>
    <source>
        <strain evidence="5">SYSU_2023b</strain>
        <tissue evidence="5">Whole body</tissue>
    </source>
</reference>
<dbReference type="AlphaFoldDB" id="A0AAW1VAV0"/>
<proteinExistence type="predicted"/>
<evidence type="ECO:0000313" key="5">
    <source>
        <dbReference type="EMBL" id="KAK9891805.1"/>
    </source>
</evidence>
<dbReference type="GO" id="GO:0045893">
    <property type="term" value="P:positive regulation of DNA-templated transcription"/>
    <property type="evidence" value="ECO:0007669"/>
    <property type="project" value="TreeGrafter"/>
</dbReference>
<evidence type="ECO:0000256" key="2">
    <source>
        <dbReference type="PROSITE-ProRule" id="PRU00376"/>
    </source>
</evidence>
<dbReference type="PANTHER" id="PTHR47827:SF3">
    <property type="entry name" value="AF-9 ANC1 HOMOLOGY DOMAIN-CONTAINING PROTEIN"/>
    <property type="match status" value="1"/>
</dbReference>
<feature type="compositionally biased region" description="Basic and acidic residues" evidence="3">
    <location>
        <begin position="306"/>
        <end position="362"/>
    </location>
</feature>
<gene>
    <name evidence="5" type="ORF">WA026_016601</name>
</gene>
<sequence length="662" mass="75503">MALRINLEIGHEASLRTKRTPEGFTHDWKIFVRGSDGADIHYYIEKVVFHLHETFQKPKRVVKEPPYAVKESGYAGFNLPIDIYLRNSGEPKKIKFNYDLHLQPSGPPISKVQKEKYVFNSVPEDFKQKLLRGGGVVTSSPQESTESKSVLYEEKNQLISKPKFSGADAPQRKPKLEPHMSNSFQDLFGPPITKMTKMPESKVPPHKDNKSGIKPDKEKVSDKVKSKHSPHKEKEKERDRDKSEKKVKEEKKKDKEKRDKDRERNKEKSFRKEKSPKPRSPSPKHSSPKSSSPVPPPSTPSTPAGKHREKDSKGDKEKKEKLDKDEKKIKKEKKDKEQNKDKDKHRDSSKGDHKLKETKAKESVPFSKESEVLAQSPAPMPPSQVKQEKKDKPKIEDKTKLDKIEKPEDKKHKHKKKDKNKKERREKEEKSHKMSKNVEKEKTNTSPSFSSIMSNSANGNELAAEKMNLFGASPKMETSSVTSSPKENDKSKPLNKLFSTFVDAESDSSRSSGEPSPPPEDNTREKSKQSDKSNERDSDQRKRKSSSDAEPPPEKVVRDGESSNDSSDEEEAVIKEDEAVSNNDHSDEEEEEEEEVDEHMAALRNIQHKIMTMKDNDGLQKVVQLIAGTGKYEISASTFDFDLCLLDMETIKQLEEYLSNMS</sequence>
<feature type="domain" description="YEATS" evidence="4">
    <location>
        <begin position="1"/>
        <end position="133"/>
    </location>
</feature>
<dbReference type="Gene3D" id="1.20.1270.290">
    <property type="match status" value="1"/>
</dbReference>
<name>A0AAW1VAV0_9CUCU</name>
<feature type="compositionally biased region" description="Basic and acidic residues" evidence="3">
    <location>
        <begin position="552"/>
        <end position="561"/>
    </location>
</feature>
<evidence type="ECO:0000259" key="4">
    <source>
        <dbReference type="PROSITE" id="PS51037"/>
    </source>
</evidence>